<proteinExistence type="predicted"/>
<dbReference type="Proteomes" id="UP000005744">
    <property type="component" value="Unassembled WGS sequence"/>
</dbReference>
<gene>
    <name evidence="1" type="ORF">BegalDRAFT_2812</name>
</gene>
<protein>
    <submittedName>
        <fullName evidence="1">Uncharacterized protein</fullName>
    </submittedName>
</protein>
<dbReference type="HOGENOM" id="CLU_1052377_0_0_6"/>
<dbReference type="AlphaFoldDB" id="I3CJ54"/>
<evidence type="ECO:0000313" key="1">
    <source>
        <dbReference type="EMBL" id="EIJ43647.1"/>
    </source>
</evidence>
<accession>I3CJ54</accession>
<reference evidence="1 2" key="1">
    <citation type="submission" date="2011-11" db="EMBL/GenBank/DDBJ databases">
        <title>Improved High-Quality Draft sequence of Beggiatoa alba B18lD.</title>
        <authorList>
            <consortium name="US DOE Joint Genome Institute"/>
            <person name="Lucas S."/>
            <person name="Han J."/>
            <person name="Lapidus A."/>
            <person name="Cheng J.-F."/>
            <person name="Goodwin L."/>
            <person name="Pitluck S."/>
            <person name="Peters L."/>
            <person name="Mikhailova N."/>
            <person name="Held B."/>
            <person name="Detter J.C."/>
            <person name="Han C."/>
            <person name="Tapia R."/>
            <person name="Land M."/>
            <person name="Hauser L."/>
            <person name="Kyrpides N."/>
            <person name="Ivanova N."/>
            <person name="Pagani I."/>
            <person name="Samuel K."/>
            <person name="Teske A."/>
            <person name="Mueller J."/>
            <person name="Woyke T."/>
        </authorList>
    </citation>
    <scope>NUCLEOTIDE SEQUENCE [LARGE SCALE GENOMIC DNA]</scope>
    <source>
        <strain evidence="1 2">B18LD</strain>
    </source>
</reference>
<name>I3CJ54_9GAMM</name>
<evidence type="ECO:0000313" key="2">
    <source>
        <dbReference type="Proteomes" id="UP000005744"/>
    </source>
</evidence>
<sequence>MKYLESLKQQAAQKKEQEQALERQLADKNGIFNQAVKPAFRKLFHCLYDLVQNLNYLQPEIKKTYVLPNNDGQFVNFKQGQYSISVEKEDGDEFLLRFKCVGDFPTIVHKSNERDALLLKDFLWAQGVTFKYTEQEEKNKFSRALFTINPLIVISFKVFANSKTNKIDIDVSNFENFGKKEYSLSPELITDTFLDAFAQYLLRENTELKLPPRYVLPEKYRAEIKRQIQAKDIEEFNDWLAHHQEATPDKQQGLLKKVFGFLKK</sequence>
<dbReference type="EMBL" id="JH600070">
    <property type="protein sequence ID" value="EIJ43647.1"/>
    <property type="molecule type" value="Genomic_DNA"/>
</dbReference>
<organism evidence="1 2">
    <name type="scientific">Beggiatoa alba B18LD</name>
    <dbReference type="NCBI Taxonomy" id="395493"/>
    <lineage>
        <taxon>Bacteria</taxon>
        <taxon>Pseudomonadati</taxon>
        <taxon>Pseudomonadota</taxon>
        <taxon>Gammaproteobacteria</taxon>
        <taxon>Thiotrichales</taxon>
        <taxon>Thiotrichaceae</taxon>
        <taxon>Beggiatoa</taxon>
    </lineage>
</organism>
<keyword evidence="2" id="KW-1185">Reference proteome</keyword>
<dbReference type="OrthoDB" id="5569064at2"/>
<dbReference type="STRING" id="395493.BegalDRAFT_2812"/>
<dbReference type="RefSeq" id="WP_002690996.1">
    <property type="nucleotide sequence ID" value="NZ_JH600070.1"/>
</dbReference>